<proteinExistence type="predicted"/>
<dbReference type="EMBL" id="OBDY01000044">
    <property type="protein sequence ID" value="SNY72893.1"/>
    <property type="molecule type" value="Genomic_DNA"/>
</dbReference>
<dbReference type="OrthoDB" id="3401941at2"/>
<dbReference type="AlphaFoldDB" id="A0A285KKZ8"/>
<reference evidence="1 2" key="1">
    <citation type="submission" date="2017-09" db="EMBL/GenBank/DDBJ databases">
        <authorList>
            <person name="Ehlers B."/>
            <person name="Leendertz F.H."/>
        </authorList>
    </citation>
    <scope>NUCLEOTIDE SEQUENCE [LARGE SCALE GENOMIC DNA]</scope>
    <source>
        <strain evidence="1 2">CGMCC 4.6857</strain>
    </source>
</reference>
<name>A0A285KKZ8_9ACTN</name>
<dbReference type="RefSeq" id="WP_097328878.1">
    <property type="nucleotide sequence ID" value="NZ_OBDY01000044.1"/>
</dbReference>
<organism evidence="1 2">
    <name type="scientific">Paractinoplanes atraurantiacus</name>
    <dbReference type="NCBI Taxonomy" id="1036182"/>
    <lineage>
        <taxon>Bacteria</taxon>
        <taxon>Bacillati</taxon>
        <taxon>Actinomycetota</taxon>
        <taxon>Actinomycetes</taxon>
        <taxon>Micromonosporales</taxon>
        <taxon>Micromonosporaceae</taxon>
        <taxon>Paractinoplanes</taxon>
    </lineage>
</organism>
<evidence type="ECO:0000313" key="1">
    <source>
        <dbReference type="EMBL" id="SNY72893.1"/>
    </source>
</evidence>
<protein>
    <recommendedName>
        <fullName evidence="3">Excreted virulence factor EspC, type VII ESX diderm</fullName>
    </recommendedName>
</protein>
<sequence length="95" mass="10184">MSDAEKVPLDQLAYIALEALEASRGAGTSDVDATRRRDEAQTLAMIAIAGQLAEIRKGLTEVKDALEDQDGFGVGAHARNAGDWLEKISDRLANM</sequence>
<evidence type="ECO:0008006" key="3">
    <source>
        <dbReference type="Google" id="ProtNLM"/>
    </source>
</evidence>
<gene>
    <name evidence="1" type="ORF">SAMN05421748_14445</name>
</gene>
<keyword evidence="2" id="KW-1185">Reference proteome</keyword>
<dbReference type="Proteomes" id="UP000219612">
    <property type="component" value="Unassembled WGS sequence"/>
</dbReference>
<evidence type="ECO:0000313" key="2">
    <source>
        <dbReference type="Proteomes" id="UP000219612"/>
    </source>
</evidence>
<accession>A0A285KKZ8</accession>